<dbReference type="PRINTS" id="PR01210">
    <property type="entry name" value="GGTRANSPTASE"/>
</dbReference>
<dbReference type="Pfam" id="PF01019">
    <property type="entry name" value="G_glu_transpept"/>
    <property type="match status" value="1"/>
</dbReference>
<dbReference type="InterPro" id="IPR029055">
    <property type="entry name" value="Ntn_hydrolases_N"/>
</dbReference>
<dbReference type="STRING" id="154981.AKJ29_03330"/>
<dbReference type="Gene3D" id="1.10.246.130">
    <property type="match status" value="1"/>
</dbReference>
<dbReference type="SUPFAM" id="SSF56235">
    <property type="entry name" value="N-terminal nucleophile aminohydrolases (Ntn hydrolases)"/>
    <property type="match status" value="1"/>
</dbReference>
<name>A0A0P7KDT9_9RHOB</name>
<proteinExistence type="predicted"/>
<dbReference type="InterPro" id="IPR043137">
    <property type="entry name" value="GGT_ssub_C"/>
</dbReference>
<dbReference type="EMBL" id="LKBA01000025">
    <property type="protein sequence ID" value="KPN61654.1"/>
    <property type="molecule type" value="Genomic_DNA"/>
</dbReference>
<comment type="caution">
    <text evidence="1">The sequence shown here is derived from an EMBL/GenBank/DDBJ whole genome shotgun (WGS) entry which is preliminary data.</text>
</comment>
<dbReference type="GO" id="GO:0016740">
    <property type="term" value="F:transferase activity"/>
    <property type="evidence" value="ECO:0007669"/>
    <property type="project" value="UniProtKB-KW"/>
</dbReference>
<keyword evidence="2" id="KW-1185">Reference proteome</keyword>
<dbReference type="InterPro" id="IPR052896">
    <property type="entry name" value="GGT-like_enzyme"/>
</dbReference>
<dbReference type="Proteomes" id="UP000050471">
    <property type="component" value="Unassembled WGS sequence"/>
</dbReference>
<dbReference type="AlphaFoldDB" id="A0A0P7KDT9"/>
<dbReference type="PANTHER" id="PTHR43881">
    <property type="entry name" value="GAMMA-GLUTAMYLTRANSPEPTIDASE (AFU_ORTHOLOGUE AFUA_4G13580)"/>
    <property type="match status" value="1"/>
</dbReference>
<dbReference type="RefSeq" id="WP_055192985.1">
    <property type="nucleotide sequence ID" value="NZ_FPBS01000006.1"/>
</dbReference>
<accession>A0A0P7KDT9</accession>
<keyword evidence="1" id="KW-0808">Transferase</keyword>
<sequence length="528" mass="56157">MRDFHLPGRSPIFAPNAICATSHPLAAQTALDILKAGGNAMDAALAAAFLLGICEPAMAGIGGDCFALLSPPNSDEIIALNGSGKAPAGLGAETLRQSGHKAMPLHDAKSVTIPGAIDAFCRLSADWGKLGLEHILAPAIQYAEQGVPVAPRVAFDWGIAARSNILQGAAASFYLKSGHPPLPGDLFRAPKQAAVLRRIAQQGRDGFYTGEVAQDMVDSLRALGGPHKMQDFAETASFYTDPISGFYKGTELVEHPPNGQGATAILMAKMLECFNLPDLRAEGAARIHIEAEVAKLAYDARDRFIADPSLSTRLDHMISNETAEKLAARIHPAKALHSAARVSEAVHKDTVYLTVVDQNLMSVSLIYSIFHSFGSGLASDRFGILFQNRGAGFNLIPGHPNEANGGKRPMHTIIPGMIRQHGKVILPFGVMGGAYQPTGHARFLSNLVDYGMDIQSAIDGPRAFADGNILKLERAYPDTVAARLVEMGHRVEIPEVPIGGGQAIRIDHQRGVLMGASDHRKDGCAIGY</sequence>
<evidence type="ECO:0000313" key="2">
    <source>
        <dbReference type="Proteomes" id="UP000050471"/>
    </source>
</evidence>
<dbReference type="Gene3D" id="3.60.20.40">
    <property type="match status" value="1"/>
</dbReference>
<gene>
    <name evidence="1" type="ORF">AKJ29_03330</name>
</gene>
<dbReference type="InterPro" id="IPR043138">
    <property type="entry name" value="GGT_lsub"/>
</dbReference>
<reference evidence="1 2" key="1">
    <citation type="submission" date="2015-09" db="EMBL/GenBank/DDBJ databases">
        <title>Draft genome sequence of Aliiroseovarius crassostreae CV919-312TSm, the causative agent of Roseovarius Oyster Disease (formerly Juvenile Oyster Disease).</title>
        <authorList>
            <person name="Kessner L."/>
            <person name="Spinard E."/>
            <person name="Nelson D."/>
        </authorList>
    </citation>
    <scope>NUCLEOTIDE SEQUENCE [LARGE SCALE GENOMIC DNA]</scope>
    <source>
        <strain evidence="1 2">CV919-312</strain>
    </source>
</reference>
<evidence type="ECO:0000313" key="1">
    <source>
        <dbReference type="EMBL" id="KPN61654.1"/>
    </source>
</evidence>
<protein>
    <submittedName>
        <fullName evidence="1">Gamma-glutamyltransferase</fullName>
    </submittedName>
</protein>
<organism evidence="1 2">
    <name type="scientific">Aliiroseovarius crassostreae</name>
    <dbReference type="NCBI Taxonomy" id="154981"/>
    <lineage>
        <taxon>Bacteria</taxon>
        <taxon>Pseudomonadati</taxon>
        <taxon>Pseudomonadota</taxon>
        <taxon>Alphaproteobacteria</taxon>
        <taxon>Rhodobacterales</taxon>
        <taxon>Paracoccaceae</taxon>
        <taxon>Aliiroseovarius</taxon>
    </lineage>
</organism>
<dbReference type="PANTHER" id="PTHR43881:SF1">
    <property type="entry name" value="GAMMA-GLUTAMYLTRANSPEPTIDASE (AFU_ORTHOLOGUE AFUA_4G13580)"/>
    <property type="match status" value="1"/>
</dbReference>
<dbReference type="OrthoDB" id="9781342at2"/>